<organism evidence="3 4">
    <name type="scientific">Deinococcus peraridilitoris (strain DSM 19664 / LMG 22246 / CIP 109416 / KR-200)</name>
    <dbReference type="NCBI Taxonomy" id="937777"/>
    <lineage>
        <taxon>Bacteria</taxon>
        <taxon>Thermotogati</taxon>
        <taxon>Deinococcota</taxon>
        <taxon>Deinococci</taxon>
        <taxon>Deinococcales</taxon>
        <taxon>Deinococcaceae</taxon>
        <taxon>Deinococcus</taxon>
    </lineage>
</organism>
<keyword evidence="3" id="KW-0614">Plasmid</keyword>
<dbReference type="AlphaFoldDB" id="L0A945"/>
<dbReference type="RefSeq" id="WP_015231542.1">
    <property type="nucleotide sequence ID" value="NC_019789.1"/>
</dbReference>
<geneLocation type="plasmid" evidence="3 4">
    <name>pDEIPE01</name>
</geneLocation>
<feature type="signal peptide" evidence="2">
    <location>
        <begin position="1"/>
        <end position="27"/>
    </location>
</feature>
<sequence length="107" mass="11682">MKHNKSMSSMPTVLLGVVIGAVTTANAKGIAKTAAKGFMAIEDVTSRWTAGMREGMRDAVAEAKHERETAARWREHQLRQMYAQQTAHTTPADSGNDRSAEPQDRNG</sequence>
<dbReference type="KEGG" id="dpd:Deipe_4301"/>
<feature type="chain" id="PRO_5003939668" evidence="2">
    <location>
        <begin position="28"/>
        <end position="107"/>
    </location>
</feature>
<feature type="region of interest" description="Disordered" evidence="1">
    <location>
        <begin position="80"/>
        <end position="107"/>
    </location>
</feature>
<dbReference type="Proteomes" id="UP000010467">
    <property type="component" value="Plasmid pDEIPE01"/>
</dbReference>
<feature type="compositionally biased region" description="Basic and acidic residues" evidence="1">
    <location>
        <begin position="95"/>
        <end position="107"/>
    </location>
</feature>
<name>L0A945_DEIPD</name>
<proteinExistence type="predicted"/>
<evidence type="ECO:0000256" key="1">
    <source>
        <dbReference type="SAM" id="MobiDB-lite"/>
    </source>
</evidence>
<dbReference type="PATRIC" id="fig|937777.3.peg.4331"/>
<keyword evidence="2" id="KW-0732">Signal</keyword>
<accession>L0A945</accession>
<evidence type="ECO:0000313" key="3">
    <source>
        <dbReference type="EMBL" id="AFZ69642.1"/>
    </source>
</evidence>
<protein>
    <submittedName>
        <fullName evidence="3">Uncharacterized protein</fullName>
    </submittedName>
</protein>
<keyword evidence="4" id="KW-1185">Reference proteome</keyword>
<feature type="compositionally biased region" description="Polar residues" evidence="1">
    <location>
        <begin position="82"/>
        <end position="93"/>
    </location>
</feature>
<reference evidence="4" key="1">
    <citation type="submission" date="2012-03" db="EMBL/GenBank/DDBJ databases">
        <title>Complete sequence of plasmid 1 of Deinococcus peraridilitoris DSM 19664.</title>
        <authorList>
            <person name="Lucas S."/>
            <person name="Copeland A."/>
            <person name="Lapidus A."/>
            <person name="Glavina del Rio T."/>
            <person name="Dalin E."/>
            <person name="Tice H."/>
            <person name="Bruce D."/>
            <person name="Goodwin L."/>
            <person name="Pitluck S."/>
            <person name="Peters L."/>
            <person name="Mikhailova N."/>
            <person name="Lu M."/>
            <person name="Kyrpides N."/>
            <person name="Mavromatis K."/>
            <person name="Ivanova N."/>
            <person name="Brettin T."/>
            <person name="Detter J.C."/>
            <person name="Han C."/>
            <person name="Larimer F."/>
            <person name="Land M."/>
            <person name="Hauser L."/>
            <person name="Markowitz V."/>
            <person name="Cheng J.-F."/>
            <person name="Hugenholtz P."/>
            <person name="Woyke T."/>
            <person name="Wu D."/>
            <person name="Pukall R."/>
            <person name="Steenblock K."/>
            <person name="Brambilla E."/>
            <person name="Klenk H.-P."/>
            <person name="Eisen J.A."/>
        </authorList>
    </citation>
    <scope>NUCLEOTIDE SEQUENCE [LARGE SCALE GENOMIC DNA]</scope>
    <source>
        <strain evidence="4">DSM 19664 / LMG 22246 / CIP 109416 / KR-200</strain>
        <plasmid evidence="4">Plasmid pDEIPE01</plasmid>
    </source>
</reference>
<evidence type="ECO:0000256" key="2">
    <source>
        <dbReference type="SAM" id="SignalP"/>
    </source>
</evidence>
<dbReference type="HOGENOM" id="CLU_2205747_0_0_0"/>
<gene>
    <name evidence="3" type="ordered locus">Deipe_4301</name>
</gene>
<evidence type="ECO:0000313" key="4">
    <source>
        <dbReference type="Proteomes" id="UP000010467"/>
    </source>
</evidence>
<dbReference type="EMBL" id="CP003383">
    <property type="protein sequence ID" value="AFZ69642.1"/>
    <property type="molecule type" value="Genomic_DNA"/>
</dbReference>